<keyword evidence="2" id="KW-1185">Reference proteome</keyword>
<dbReference type="AlphaFoldDB" id="A0A2T3ZJ81"/>
<dbReference type="Proteomes" id="UP000240493">
    <property type="component" value="Unassembled WGS sequence"/>
</dbReference>
<reference evidence="1 2" key="1">
    <citation type="submission" date="2016-07" db="EMBL/GenBank/DDBJ databases">
        <title>Multiple horizontal gene transfer events from other fungi enriched the ability of initially mycotrophic Trichoderma (Ascomycota) to feed on dead plant biomass.</title>
        <authorList>
            <consortium name="DOE Joint Genome Institute"/>
            <person name="Aerts A."/>
            <person name="Atanasova L."/>
            <person name="Chenthamara K."/>
            <person name="Zhang J."/>
            <person name="Grujic M."/>
            <person name="Henrissat B."/>
            <person name="Kuo A."/>
            <person name="Salamov A."/>
            <person name="Lipzen A."/>
            <person name="Labutti K."/>
            <person name="Barry K."/>
            <person name="Miao Y."/>
            <person name="Rahimi M.J."/>
            <person name="Shen Q."/>
            <person name="Grigoriev I.V."/>
            <person name="Kubicek C.P."/>
            <person name="Druzhinina I.S."/>
        </authorList>
    </citation>
    <scope>NUCLEOTIDE SEQUENCE [LARGE SCALE GENOMIC DNA]</scope>
    <source>
        <strain evidence="1 2">CBS 433.97</strain>
    </source>
</reference>
<organism evidence="1 2">
    <name type="scientific">Trichoderma asperellum (strain ATCC 204424 / CBS 433.97 / NBRC 101777)</name>
    <dbReference type="NCBI Taxonomy" id="1042311"/>
    <lineage>
        <taxon>Eukaryota</taxon>
        <taxon>Fungi</taxon>
        <taxon>Dikarya</taxon>
        <taxon>Ascomycota</taxon>
        <taxon>Pezizomycotina</taxon>
        <taxon>Sordariomycetes</taxon>
        <taxon>Hypocreomycetidae</taxon>
        <taxon>Hypocreales</taxon>
        <taxon>Hypocreaceae</taxon>
        <taxon>Trichoderma</taxon>
    </lineage>
</organism>
<gene>
    <name evidence="1" type="ORF">M441DRAFT_42972</name>
</gene>
<accession>A0A2T3ZJ81</accession>
<sequence>MHPSSPSNGDDLSYRGVEPMMSEKQSNNAKMDRILYLLRAELLTAESQKSRGNFLHSSHFACQRLLLPPILDILLSCSTLPKMLILSPLHYDLRHSMPSISASLCYAFTISLDTSASRYFSVVDSIFHDILVDCLSSLHQHSPENTANLAWNALEDVHKESRLSGLIKIIWLNTQALDGRDYTYKEEIQAETMKRRDRTLRPNGLLWPDTSSRPDRILRPSSPLWPAYLYHDKARFRLLMRHITGIGSSQSHQRTDLAEEYINDGLGGVELYDPVAYEAKQVGLPLQEGFCGSLLIMPQACSKSSGLLRPQRFDGPAR</sequence>
<name>A0A2T3ZJ81_TRIA4</name>
<evidence type="ECO:0000313" key="2">
    <source>
        <dbReference type="Proteomes" id="UP000240493"/>
    </source>
</evidence>
<evidence type="ECO:0000313" key="1">
    <source>
        <dbReference type="EMBL" id="PTB44823.1"/>
    </source>
</evidence>
<dbReference type="EMBL" id="KZ679257">
    <property type="protein sequence ID" value="PTB44823.1"/>
    <property type="molecule type" value="Genomic_DNA"/>
</dbReference>
<proteinExistence type="predicted"/>
<protein>
    <submittedName>
        <fullName evidence="1">Uncharacterized protein</fullName>
    </submittedName>
</protein>